<sequence>EQGTDLVLVAPVWLSQSWYLRLLGLLTSYPLRINDFQEKLQTSSCPLGGKKPISPMTQCVKDGSAGVLKGS</sequence>
<protein>
    <submittedName>
        <fullName evidence="1">Uncharacterized protein</fullName>
    </submittedName>
</protein>
<name>A0A1X7V324_AMPQE</name>
<reference evidence="1" key="1">
    <citation type="submission" date="2017-05" db="UniProtKB">
        <authorList>
            <consortium name="EnsemblMetazoa"/>
        </authorList>
    </citation>
    <scope>IDENTIFICATION</scope>
</reference>
<organism evidence="1">
    <name type="scientific">Amphimedon queenslandica</name>
    <name type="common">Sponge</name>
    <dbReference type="NCBI Taxonomy" id="400682"/>
    <lineage>
        <taxon>Eukaryota</taxon>
        <taxon>Metazoa</taxon>
        <taxon>Porifera</taxon>
        <taxon>Demospongiae</taxon>
        <taxon>Heteroscleromorpha</taxon>
        <taxon>Haplosclerida</taxon>
        <taxon>Niphatidae</taxon>
        <taxon>Amphimedon</taxon>
    </lineage>
</organism>
<evidence type="ECO:0000313" key="1">
    <source>
        <dbReference type="EnsemblMetazoa" id="Aqu2.1.34655_001"/>
    </source>
</evidence>
<proteinExistence type="predicted"/>
<dbReference type="AlphaFoldDB" id="A0A1X7V324"/>
<dbReference type="EnsemblMetazoa" id="Aqu2.1.34655_001">
    <property type="protein sequence ID" value="Aqu2.1.34655_001"/>
    <property type="gene ID" value="Aqu2.1.34655"/>
</dbReference>
<accession>A0A1X7V324</accession>
<dbReference type="InParanoid" id="A0A1X7V324"/>